<keyword evidence="3 8" id="KW-0812">Transmembrane</keyword>
<evidence type="ECO:0000256" key="1">
    <source>
        <dbReference type="ARBA" id="ARBA00004141"/>
    </source>
</evidence>
<evidence type="ECO:0000313" key="9">
    <source>
        <dbReference type="EMBL" id="KDO24716.1"/>
    </source>
</evidence>
<keyword evidence="5" id="KW-0406">Ion transport</keyword>
<keyword evidence="10" id="KW-1185">Reference proteome</keyword>
<dbReference type="GO" id="GO:0008076">
    <property type="term" value="C:voltage-gated potassium channel complex"/>
    <property type="evidence" value="ECO:0007669"/>
    <property type="project" value="InterPro"/>
</dbReference>
<dbReference type="PRINTS" id="PR00169">
    <property type="entry name" value="KCHANNEL"/>
</dbReference>
<accession>A0A067CDX1</accession>
<gene>
    <name evidence="9" type="ORF">SPRG_10250</name>
</gene>
<dbReference type="GO" id="GO:0001508">
    <property type="term" value="P:action potential"/>
    <property type="evidence" value="ECO:0007669"/>
    <property type="project" value="TreeGrafter"/>
</dbReference>
<evidence type="ECO:0000256" key="4">
    <source>
        <dbReference type="ARBA" id="ARBA00022989"/>
    </source>
</evidence>
<dbReference type="RefSeq" id="XP_012204596.1">
    <property type="nucleotide sequence ID" value="XM_012349206.1"/>
</dbReference>
<evidence type="ECO:0000256" key="2">
    <source>
        <dbReference type="ARBA" id="ARBA00022448"/>
    </source>
</evidence>
<sequence length="190" mass="21238">MATRSGVGPAPIQAARLTALSDSALLLSRVLERETRKQSVIKRVRQPAGRRLAEASLLRKDSTSRGWSLLRNVPISKTIADVRRGSRLGLPFIRVESRLSGLRRRIWSMFNDPMSSLLGRYISFVLLCAVFAGSLIFVLQTEPSLSSFAEQLTTAEHVCIYLFSVEFVVRIACAPDYVSFFWVRVLGDYG</sequence>
<dbReference type="Gene3D" id="1.20.120.350">
    <property type="entry name" value="Voltage-gated potassium channels. Chain C"/>
    <property type="match status" value="1"/>
</dbReference>
<dbReference type="AlphaFoldDB" id="A0A067CDX1"/>
<comment type="subcellular location">
    <subcellularLocation>
        <location evidence="1">Membrane</location>
        <topology evidence="1">Multi-pass membrane protein</topology>
    </subcellularLocation>
</comment>
<evidence type="ECO:0000256" key="8">
    <source>
        <dbReference type="SAM" id="Phobius"/>
    </source>
</evidence>
<name>A0A067CDX1_SAPPC</name>
<dbReference type="STRING" id="695850.A0A067CDX1"/>
<evidence type="ECO:0008006" key="11">
    <source>
        <dbReference type="Google" id="ProtNLM"/>
    </source>
</evidence>
<organism evidence="9 10">
    <name type="scientific">Saprolegnia parasitica (strain CBS 223.65)</name>
    <dbReference type="NCBI Taxonomy" id="695850"/>
    <lineage>
        <taxon>Eukaryota</taxon>
        <taxon>Sar</taxon>
        <taxon>Stramenopiles</taxon>
        <taxon>Oomycota</taxon>
        <taxon>Saprolegniomycetes</taxon>
        <taxon>Saprolegniales</taxon>
        <taxon>Saprolegniaceae</taxon>
        <taxon>Saprolegnia</taxon>
    </lineage>
</organism>
<keyword evidence="6 8" id="KW-0472">Membrane</keyword>
<keyword evidence="2" id="KW-0813">Transport</keyword>
<proteinExistence type="predicted"/>
<dbReference type="PANTHER" id="PTHR11537">
    <property type="entry name" value="VOLTAGE-GATED POTASSIUM CHANNEL"/>
    <property type="match status" value="1"/>
</dbReference>
<dbReference type="GeneID" id="24132369"/>
<reference evidence="9 10" key="1">
    <citation type="journal article" date="2013" name="PLoS Genet.">
        <title>Distinctive expansion of potential virulence genes in the genome of the oomycete fish pathogen Saprolegnia parasitica.</title>
        <authorList>
            <person name="Jiang R.H."/>
            <person name="de Bruijn I."/>
            <person name="Haas B.J."/>
            <person name="Belmonte R."/>
            <person name="Lobach L."/>
            <person name="Christie J."/>
            <person name="van den Ackerveken G."/>
            <person name="Bottin A."/>
            <person name="Bulone V."/>
            <person name="Diaz-Moreno S.M."/>
            <person name="Dumas B."/>
            <person name="Fan L."/>
            <person name="Gaulin E."/>
            <person name="Govers F."/>
            <person name="Grenville-Briggs L.J."/>
            <person name="Horner N.R."/>
            <person name="Levin J.Z."/>
            <person name="Mammella M."/>
            <person name="Meijer H.J."/>
            <person name="Morris P."/>
            <person name="Nusbaum C."/>
            <person name="Oome S."/>
            <person name="Phillips A.J."/>
            <person name="van Rooyen D."/>
            <person name="Rzeszutek E."/>
            <person name="Saraiva M."/>
            <person name="Secombes C.J."/>
            <person name="Seidl M.F."/>
            <person name="Snel B."/>
            <person name="Stassen J.H."/>
            <person name="Sykes S."/>
            <person name="Tripathy S."/>
            <person name="van den Berg H."/>
            <person name="Vega-Arreguin J.C."/>
            <person name="Wawra S."/>
            <person name="Young S.K."/>
            <person name="Zeng Q."/>
            <person name="Dieguez-Uribeondo J."/>
            <person name="Russ C."/>
            <person name="Tyler B.M."/>
            <person name="van West P."/>
        </authorList>
    </citation>
    <scope>NUCLEOTIDE SEQUENCE [LARGE SCALE GENOMIC DNA]</scope>
    <source>
        <strain evidence="9 10">CBS 223.65</strain>
    </source>
</reference>
<evidence type="ECO:0000256" key="5">
    <source>
        <dbReference type="ARBA" id="ARBA00023065"/>
    </source>
</evidence>
<dbReference type="PANTHER" id="PTHR11537:SF252">
    <property type="entry name" value="POTASSIUM VOLTAGE-GATED CHANNEL PROTEIN SHAW"/>
    <property type="match status" value="1"/>
</dbReference>
<dbReference type="VEuPathDB" id="FungiDB:SPRG_10250"/>
<dbReference type="OrthoDB" id="415460at2759"/>
<dbReference type="InterPro" id="IPR028325">
    <property type="entry name" value="VG_K_chnl"/>
</dbReference>
<dbReference type="KEGG" id="spar:SPRG_10250"/>
<feature type="transmembrane region" description="Helical" evidence="8">
    <location>
        <begin position="118"/>
        <end position="139"/>
    </location>
</feature>
<keyword evidence="4 8" id="KW-1133">Transmembrane helix</keyword>
<evidence type="ECO:0000256" key="3">
    <source>
        <dbReference type="ARBA" id="ARBA00022692"/>
    </source>
</evidence>
<dbReference type="EMBL" id="KK583239">
    <property type="protein sequence ID" value="KDO24716.1"/>
    <property type="molecule type" value="Genomic_DNA"/>
</dbReference>
<dbReference type="Proteomes" id="UP000030745">
    <property type="component" value="Unassembled WGS sequence"/>
</dbReference>
<dbReference type="InterPro" id="IPR027359">
    <property type="entry name" value="Volt_channel_dom_sf"/>
</dbReference>
<evidence type="ECO:0000313" key="10">
    <source>
        <dbReference type="Proteomes" id="UP000030745"/>
    </source>
</evidence>
<dbReference type="GO" id="GO:0005251">
    <property type="term" value="F:delayed rectifier potassium channel activity"/>
    <property type="evidence" value="ECO:0007669"/>
    <property type="project" value="TreeGrafter"/>
</dbReference>
<evidence type="ECO:0000256" key="7">
    <source>
        <dbReference type="ARBA" id="ARBA00023303"/>
    </source>
</evidence>
<keyword evidence="7" id="KW-0407">Ion channel</keyword>
<evidence type="ECO:0000256" key="6">
    <source>
        <dbReference type="ARBA" id="ARBA00023136"/>
    </source>
</evidence>
<protein>
    <recommendedName>
        <fullName evidence="11">Ion transport domain-containing protein</fullName>
    </recommendedName>
</protein>